<dbReference type="RefSeq" id="WP_406853521.1">
    <property type="nucleotide sequence ID" value="NZ_CP157484.1"/>
</dbReference>
<reference evidence="2" key="1">
    <citation type="submission" date="2024-05" db="EMBL/GenBank/DDBJ databases">
        <authorList>
            <person name="Kim S."/>
            <person name="Heo J."/>
            <person name="Choi H."/>
            <person name="Choi Y."/>
            <person name="Kwon S.-W."/>
            <person name="Kim Y."/>
        </authorList>
    </citation>
    <scope>NUCLEOTIDE SEQUENCE</scope>
    <source>
        <strain evidence="2">KACC 23698</strain>
    </source>
</reference>
<keyword evidence="1" id="KW-0812">Transmembrane</keyword>
<keyword evidence="1" id="KW-1133">Transmembrane helix</keyword>
<feature type="transmembrane region" description="Helical" evidence="1">
    <location>
        <begin position="6"/>
        <end position="30"/>
    </location>
</feature>
<dbReference type="EMBL" id="CP157484">
    <property type="protein sequence ID" value="XBO36706.1"/>
    <property type="molecule type" value="Genomic_DNA"/>
</dbReference>
<keyword evidence="1" id="KW-0472">Membrane</keyword>
<name>A0AAU7J8M5_9HYPH</name>
<organism evidence="2">
    <name type="scientific">Alsobacter sp. KACC 23698</name>
    <dbReference type="NCBI Taxonomy" id="3149229"/>
    <lineage>
        <taxon>Bacteria</taxon>
        <taxon>Pseudomonadati</taxon>
        <taxon>Pseudomonadota</taxon>
        <taxon>Alphaproteobacteria</taxon>
        <taxon>Hyphomicrobiales</taxon>
        <taxon>Alsobacteraceae</taxon>
        <taxon>Alsobacter</taxon>
    </lineage>
</organism>
<accession>A0AAU7J8M5</accession>
<evidence type="ECO:0000256" key="1">
    <source>
        <dbReference type="SAM" id="Phobius"/>
    </source>
</evidence>
<evidence type="ECO:0008006" key="3">
    <source>
        <dbReference type="Google" id="ProtNLM"/>
    </source>
</evidence>
<protein>
    <recommendedName>
        <fullName evidence="3">Cbb3-type cytochrome oxidase assembly protein CcoS</fullName>
    </recommendedName>
</protein>
<evidence type="ECO:0000313" key="2">
    <source>
        <dbReference type="EMBL" id="XBO36706.1"/>
    </source>
</evidence>
<sequence>MTEETLILVLALATCLGFPLITIGGAWLLYRPRPGDEQHEQLTNVEP</sequence>
<dbReference type="AlphaFoldDB" id="A0AAU7J8M5"/>
<proteinExistence type="predicted"/>
<gene>
    <name evidence="2" type="ORF">ABEG18_13190</name>
</gene>